<dbReference type="AlphaFoldDB" id="A0A067Q087"/>
<keyword evidence="3" id="KW-1185">Reference proteome</keyword>
<dbReference type="HOGENOM" id="CLU_847484_0_0_1"/>
<feature type="region of interest" description="Disordered" evidence="1">
    <location>
        <begin position="256"/>
        <end position="284"/>
    </location>
</feature>
<reference evidence="3" key="1">
    <citation type="journal article" date="2014" name="Proc. Natl. Acad. Sci. U.S.A.">
        <title>Extensive sampling of basidiomycete genomes demonstrates inadequacy of the white-rot/brown-rot paradigm for wood decay fungi.</title>
        <authorList>
            <person name="Riley R."/>
            <person name="Salamov A.A."/>
            <person name="Brown D.W."/>
            <person name="Nagy L.G."/>
            <person name="Floudas D."/>
            <person name="Held B.W."/>
            <person name="Levasseur A."/>
            <person name="Lombard V."/>
            <person name="Morin E."/>
            <person name="Otillar R."/>
            <person name="Lindquist E.A."/>
            <person name="Sun H."/>
            <person name="LaButti K.M."/>
            <person name="Schmutz J."/>
            <person name="Jabbour D."/>
            <person name="Luo H."/>
            <person name="Baker S.E."/>
            <person name="Pisabarro A.G."/>
            <person name="Walton J.D."/>
            <person name="Blanchette R.A."/>
            <person name="Henrissat B."/>
            <person name="Martin F."/>
            <person name="Cullen D."/>
            <person name="Hibbett D.S."/>
            <person name="Grigoriev I.V."/>
        </authorList>
    </citation>
    <scope>NUCLEOTIDE SEQUENCE [LARGE SCALE GENOMIC DNA]</scope>
    <source>
        <strain evidence="3">MUCL 33604</strain>
    </source>
</reference>
<gene>
    <name evidence="2" type="ORF">JAAARDRAFT_68192</name>
</gene>
<feature type="compositionally biased region" description="Polar residues" evidence="1">
    <location>
        <begin position="256"/>
        <end position="274"/>
    </location>
</feature>
<name>A0A067Q087_9AGAM</name>
<accession>A0A067Q087</accession>
<dbReference type="EMBL" id="KL197715">
    <property type="protein sequence ID" value="KDQ59560.1"/>
    <property type="molecule type" value="Genomic_DNA"/>
</dbReference>
<dbReference type="OrthoDB" id="3327494at2759"/>
<evidence type="ECO:0000256" key="1">
    <source>
        <dbReference type="SAM" id="MobiDB-lite"/>
    </source>
</evidence>
<protein>
    <submittedName>
        <fullName evidence="2">Uncharacterized protein</fullName>
    </submittedName>
</protein>
<sequence length="328" mass="37111">MKSCAHPPQNPAPHFSTSPLDYGDVSLTFGSIKLPILKLLNGSRATRCLEQDFTLNKLRLSIIGERRPADAGAEWRPMVWYLATFGNDPVSALPKIYHHFLVAVHSPHKPVDSYEEQHIHTTPERQYASQQWRFATKGDEEGTYRTEYTVETEMTTLMDNINSVRSHQWAALPKPVQDRLRAQFNRHLASQAKKLLLDHSARPPVLFHCHILQQLQVPDQIRRKQPSVQSKMSNLLRDYPLPRAWGRSRSSLIAPSNHSRTTINVGTGSLTREQLPQPRHRPPPVNVTNAKQSFEYLPLESSVACLNQYALLASTSPTPPLSPPISVH</sequence>
<evidence type="ECO:0000313" key="2">
    <source>
        <dbReference type="EMBL" id="KDQ59560.1"/>
    </source>
</evidence>
<evidence type="ECO:0000313" key="3">
    <source>
        <dbReference type="Proteomes" id="UP000027265"/>
    </source>
</evidence>
<dbReference type="Proteomes" id="UP000027265">
    <property type="component" value="Unassembled WGS sequence"/>
</dbReference>
<organism evidence="2 3">
    <name type="scientific">Jaapia argillacea MUCL 33604</name>
    <dbReference type="NCBI Taxonomy" id="933084"/>
    <lineage>
        <taxon>Eukaryota</taxon>
        <taxon>Fungi</taxon>
        <taxon>Dikarya</taxon>
        <taxon>Basidiomycota</taxon>
        <taxon>Agaricomycotina</taxon>
        <taxon>Agaricomycetes</taxon>
        <taxon>Agaricomycetidae</taxon>
        <taxon>Jaapiales</taxon>
        <taxon>Jaapiaceae</taxon>
        <taxon>Jaapia</taxon>
    </lineage>
</organism>
<proteinExistence type="predicted"/>
<dbReference type="InParanoid" id="A0A067Q087"/>